<keyword evidence="1" id="KW-0812">Transmembrane</keyword>
<keyword evidence="1" id="KW-0472">Membrane</keyword>
<reference evidence="2" key="1">
    <citation type="journal article" date="2024" name="Environ. Microbiol. Rep.">
        <title>Hiding in plain sight: The discovery of complete genomes of 11 hypothetical spindle-shaped viruses that putatively infect mesophilic ammonia-oxidizing archaea.</title>
        <authorList>
            <person name="Ni Y."/>
            <person name="Xu T."/>
            <person name="Yan S."/>
            <person name="Chen L."/>
            <person name="Wang Y."/>
        </authorList>
    </citation>
    <scope>NUCLEOTIDE SEQUENCE</scope>
    <source>
        <strain evidence="2">NTM1</strain>
    </source>
</reference>
<feature type="transmembrane region" description="Helical" evidence="1">
    <location>
        <begin position="123"/>
        <end position="148"/>
    </location>
</feature>
<name>A0AAT9J7F0_9VIRU</name>
<evidence type="ECO:0000313" key="2">
    <source>
        <dbReference type="EMBL" id="DBA52026.1"/>
    </source>
</evidence>
<sequence length="163" mass="18513">MILTCECEHPRKDHEGSTNSRDKSVHNCKNKDCKCKKYRANEESKNARDNVLRKTLLYGIIIFGVFVISFVIVCFVFPMLLSAVHDSYDITPKNTYYVKYNNGTETKINDTPSSNFDVLLSTLTIGTIGFTFYIVGAIVLMTVCGLIYETGWEKLRNTTEVKS</sequence>
<keyword evidence="1" id="KW-1133">Transmembrane helix</keyword>
<feature type="transmembrane region" description="Helical" evidence="1">
    <location>
        <begin position="55"/>
        <end position="81"/>
    </location>
</feature>
<reference evidence="2" key="2">
    <citation type="submission" date="2024-03" db="EMBL/GenBank/DDBJ databases">
        <authorList>
            <person name="Ni Y."/>
            <person name="Xu T."/>
            <person name="Yan S."/>
            <person name="Chen L."/>
            <person name="Wang Y."/>
        </authorList>
    </citation>
    <scope>NUCLEOTIDE SEQUENCE</scope>
    <source>
        <strain evidence="2">NTM1</strain>
    </source>
</reference>
<dbReference type="EMBL" id="BK067788">
    <property type="protein sequence ID" value="DBA52026.1"/>
    <property type="molecule type" value="Genomic_DNA"/>
</dbReference>
<evidence type="ECO:0000256" key="1">
    <source>
        <dbReference type="SAM" id="Phobius"/>
    </source>
</evidence>
<proteinExistence type="predicted"/>
<organism evidence="2">
    <name type="scientific">Nitrosopumilaceae spindle-shaped virus</name>
    <dbReference type="NCBI Taxonomy" id="3065433"/>
    <lineage>
        <taxon>Viruses</taxon>
    </lineage>
</organism>
<protein>
    <submittedName>
        <fullName evidence="2">ORF68</fullName>
    </submittedName>
</protein>
<accession>A0AAT9J7F0</accession>